<keyword evidence="1" id="KW-0472">Membrane</keyword>
<feature type="transmembrane region" description="Helical" evidence="1">
    <location>
        <begin position="126"/>
        <end position="148"/>
    </location>
</feature>
<reference evidence="2" key="1">
    <citation type="submission" date="2022-06" db="EMBL/GenBank/DDBJ databases">
        <title>Devosia sp. XJ19-45 genome assembly.</title>
        <authorList>
            <person name="Li B."/>
            <person name="Cai M."/>
            <person name="Nie G."/>
            <person name="Li W."/>
        </authorList>
    </citation>
    <scope>NUCLEOTIDE SEQUENCE</scope>
    <source>
        <strain evidence="2">XJ19-45</strain>
    </source>
</reference>
<dbReference type="RefSeq" id="WP_254674968.1">
    <property type="nucleotide sequence ID" value="NZ_JAMWDU010000004.1"/>
</dbReference>
<dbReference type="Proteomes" id="UP001060275">
    <property type="component" value="Unassembled WGS sequence"/>
</dbReference>
<feature type="transmembrane region" description="Helical" evidence="1">
    <location>
        <begin position="208"/>
        <end position="230"/>
    </location>
</feature>
<accession>A0A9Q4AQL3</accession>
<keyword evidence="3" id="KW-1185">Reference proteome</keyword>
<sequence length="235" mass="25944">MNQILTVVRQDIISITRDSVMVNIVVMLFVLAAAAAILRHMGVYPEWWHNTQLLLLLCYMPGMGYLFAMLIVDEMDSGVNQALLVSPASVMGVLWARVALPTLFVIGYAFLFIYAAQAIALPFEQWLLPVLTMSLAVSWVTLLVPALSRDKVQALGLFKILNLYVAIATVGLFIPADAWYRPVLWLTPASWALNGIEAFVAGNVGAGYGWSVGGLIFFGLLVAHAAWLYLRRQSR</sequence>
<dbReference type="EMBL" id="JAMWDU010000004">
    <property type="protein sequence ID" value="MCP8887882.1"/>
    <property type="molecule type" value="Genomic_DNA"/>
</dbReference>
<dbReference type="AlphaFoldDB" id="A0A9Q4AQL3"/>
<proteinExistence type="predicted"/>
<keyword evidence="1" id="KW-0812">Transmembrane</keyword>
<organism evidence="2 3">
    <name type="scientific">Devosia ureilytica</name>
    <dbReference type="NCBI Taxonomy" id="2952754"/>
    <lineage>
        <taxon>Bacteria</taxon>
        <taxon>Pseudomonadati</taxon>
        <taxon>Pseudomonadota</taxon>
        <taxon>Alphaproteobacteria</taxon>
        <taxon>Hyphomicrobiales</taxon>
        <taxon>Devosiaceae</taxon>
        <taxon>Devosia</taxon>
    </lineage>
</organism>
<name>A0A9Q4AQL3_9HYPH</name>
<gene>
    <name evidence="2" type="ORF">NF348_12230</name>
</gene>
<keyword evidence="1" id="KW-1133">Transmembrane helix</keyword>
<feature type="transmembrane region" description="Helical" evidence="1">
    <location>
        <begin position="103"/>
        <end position="120"/>
    </location>
</feature>
<evidence type="ECO:0000313" key="2">
    <source>
        <dbReference type="EMBL" id="MCP8887882.1"/>
    </source>
</evidence>
<feature type="transmembrane region" description="Helical" evidence="1">
    <location>
        <begin position="20"/>
        <end position="41"/>
    </location>
</feature>
<evidence type="ECO:0000313" key="3">
    <source>
        <dbReference type="Proteomes" id="UP001060275"/>
    </source>
</evidence>
<protein>
    <submittedName>
        <fullName evidence="2">Uncharacterized protein</fullName>
    </submittedName>
</protein>
<comment type="caution">
    <text evidence="2">The sequence shown here is derived from an EMBL/GenBank/DDBJ whole genome shotgun (WGS) entry which is preliminary data.</text>
</comment>
<feature type="transmembrane region" description="Helical" evidence="1">
    <location>
        <begin position="160"/>
        <end position="180"/>
    </location>
</feature>
<feature type="transmembrane region" description="Helical" evidence="1">
    <location>
        <begin position="53"/>
        <end position="72"/>
    </location>
</feature>
<evidence type="ECO:0000256" key="1">
    <source>
        <dbReference type="SAM" id="Phobius"/>
    </source>
</evidence>